<dbReference type="InterPro" id="IPR034571">
    <property type="entry name" value="APEM9"/>
</dbReference>
<gene>
    <name evidence="1" type="primary">ga21368</name>
    <name evidence="1" type="ORF">PR202_ga21368</name>
</gene>
<keyword evidence="2" id="KW-1185">Reference proteome</keyword>
<comment type="caution">
    <text evidence="1">The sequence shown here is derived from an EMBL/GenBank/DDBJ whole genome shotgun (WGS) entry which is preliminary data.</text>
</comment>
<name>A0AAV5D169_ELECO</name>
<reference evidence="1" key="2">
    <citation type="submission" date="2021-12" db="EMBL/GenBank/DDBJ databases">
        <title>Resequencing data analysis of finger millet.</title>
        <authorList>
            <person name="Hatakeyama M."/>
            <person name="Aluri S."/>
            <person name="Balachadran M.T."/>
            <person name="Sivarajan S.R."/>
            <person name="Poveda L."/>
            <person name="Shimizu-Inatsugi R."/>
            <person name="Schlapbach R."/>
            <person name="Sreeman S.M."/>
            <person name="Shimizu K.K."/>
        </authorList>
    </citation>
    <scope>NUCLEOTIDE SEQUENCE</scope>
</reference>
<dbReference type="PANTHER" id="PTHR36361:SF1">
    <property type="entry name" value="PROTEIN APEM9"/>
    <property type="match status" value="1"/>
</dbReference>
<dbReference type="EMBL" id="BQKI01000010">
    <property type="protein sequence ID" value="GJN03877.1"/>
    <property type="molecule type" value="Genomic_DNA"/>
</dbReference>
<organism evidence="1 2">
    <name type="scientific">Eleusine coracana subsp. coracana</name>
    <dbReference type="NCBI Taxonomy" id="191504"/>
    <lineage>
        <taxon>Eukaryota</taxon>
        <taxon>Viridiplantae</taxon>
        <taxon>Streptophyta</taxon>
        <taxon>Embryophyta</taxon>
        <taxon>Tracheophyta</taxon>
        <taxon>Spermatophyta</taxon>
        <taxon>Magnoliopsida</taxon>
        <taxon>Liliopsida</taxon>
        <taxon>Poales</taxon>
        <taxon>Poaceae</taxon>
        <taxon>PACMAD clade</taxon>
        <taxon>Chloridoideae</taxon>
        <taxon>Cynodonteae</taxon>
        <taxon>Eleusininae</taxon>
        <taxon>Eleusine</taxon>
    </lineage>
</organism>
<sequence length="217" mass="24297">MEARGLDMESTSRESGLWKQIDDAEYYLVSGSFERAVSTALSISDQICRAALENACDHVELLEMLESAGMVLVQALKELNRTSEIFVQLKETFGSVAYVPVKVFLTGATMQMATESVSDLRPIFEEYIAKRRYTNDEVYVLNREQDSSSNGLAVISVMSTEQYFEACIVTAILHRTVYQHASSLRRAFFDALQLVFSVQMNPLAAGQQVPQAPRGNW</sequence>
<accession>A0AAV5D169</accession>
<evidence type="ECO:0000313" key="1">
    <source>
        <dbReference type="EMBL" id="GJN03877.1"/>
    </source>
</evidence>
<proteinExistence type="predicted"/>
<dbReference type="GO" id="GO:0015919">
    <property type="term" value="P:peroxisomal membrane transport"/>
    <property type="evidence" value="ECO:0007669"/>
    <property type="project" value="InterPro"/>
</dbReference>
<dbReference type="Proteomes" id="UP001054889">
    <property type="component" value="Unassembled WGS sequence"/>
</dbReference>
<dbReference type="PANTHER" id="PTHR36361">
    <property type="entry name" value="PROTEIN APEM9"/>
    <property type="match status" value="1"/>
</dbReference>
<evidence type="ECO:0000313" key="2">
    <source>
        <dbReference type="Proteomes" id="UP001054889"/>
    </source>
</evidence>
<reference evidence="1" key="1">
    <citation type="journal article" date="2018" name="DNA Res.">
        <title>Multiple hybrid de novo genome assembly of finger millet, an orphan allotetraploid crop.</title>
        <authorList>
            <person name="Hatakeyama M."/>
            <person name="Aluri S."/>
            <person name="Balachadran M.T."/>
            <person name="Sivarajan S.R."/>
            <person name="Patrignani A."/>
            <person name="Gruter S."/>
            <person name="Poveda L."/>
            <person name="Shimizu-Inatsugi R."/>
            <person name="Baeten J."/>
            <person name="Francoijs K.J."/>
            <person name="Nataraja K.N."/>
            <person name="Reddy Y.A.N."/>
            <person name="Phadnis S."/>
            <person name="Ravikumar R.L."/>
            <person name="Schlapbach R."/>
            <person name="Sreeman S.M."/>
            <person name="Shimizu K.K."/>
        </authorList>
    </citation>
    <scope>NUCLEOTIDE SEQUENCE</scope>
</reference>
<dbReference type="AlphaFoldDB" id="A0AAV5D169"/>
<protein>
    <submittedName>
        <fullName evidence="1">Uncharacterized protein</fullName>
    </submittedName>
</protein>